<dbReference type="AlphaFoldDB" id="A0A1Y1C117"/>
<dbReference type="PANTHER" id="PTHR43656:SF2">
    <property type="entry name" value="BINDING OXIDOREDUCTASE, PUTATIVE (AFU_ORTHOLOGUE AFUA_2G08260)-RELATED"/>
    <property type="match status" value="1"/>
</dbReference>
<dbReference type="InterPro" id="IPR051799">
    <property type="entry name" value="NADH_flavin_oxidoreductase"/>
</dbReference>
<dbReference type="CDD" id="cd04733">
    <property type="entry name" value="OYE_like_2_FMN"/>
    <property type="match status" value="1"/>
</dbReference>
<organism evidence="4 5">
    <name type="scientific">Burkholderia stabilis</name>
    <dbReference type="NCBI Taxonomy" id="95485"/>
    <lineage>
        <taxon>Bacteria</taxon>
        <taxon>Pseudomonadati</taxon>
        <taxon>Pseudomonadota</taxon>
        <taxon>Betaproteobacteria</taxon>
        <taxon>Burkholderiales</taxon>
        <taxon>Burkholderiaceae</taxon>
        <taxon>Burkholderia</taxon>
        <taxon>Burkholderia cepacia complex</taxon>
    </lineage>
</organism>
<sequence length="551" mass="60780">MLKFKFLLWMFTRLLQRQLKNNPDCASYVAGKDLVFQIHTEAGVGRTFFIRNSAIHSVSGLVDQPRFTFSFKDAGKGFEILSAKDSQNAFLKGLGNKELTISGDFQEVMWFQGLTAFLQPPKKIAPYDRTAFESPMETNLLNQPLRLPNGSVLRSRLAKAAMSETLGTYDNRPTKDLVQLYRRWANTGLGLIMTGNVMIDRRALGEPGNVVIEDEADLPMLRQWAQAVTGQGAAIWAQLNHPGKQSTKGLNAYNLAPSAVPFREDMAAFFETPREATIAEIQDIITRFGRSAAICKKAGFSGVEIHGAHGYLVNQFLSPHHNRRTDEWGGSPEKRRRFVLAVYAEVRRQVGPDFAVGIKLNSADFQHGGFTEDESIETIHALVNAGIDLIEISGGTYEAPAMSGAMQEPKKASTAAREAYFLEFAERVRAAVKVPLMVTGGFRTAIGMNDALRSGALDVVGLARLLAIDPDAPAALLQGRDSSQHVRPISTGLKAVDRMGIMEVLWYTRQLKRIARGQSPRPDEGGLSAFLKSALHSGWGTFRTRRLRARG</sequence>
<dbReference type="InterPro" id="IPR001155">
    <property type="entry name" value="OxRdtase_FMN_N"/>
</dbReference>
<evidence type="ECO:0000259" key="3">
    <source>
        <dbReference type="Pfam" id="PF00724"/>
    </source>
</evidence>
<dbReference type="SUPFAM" id="SSF51395">
    <property type="entry name" value="FMN-linked oxidoreductases"/>
    <property type="match status" value="1"/>
</dbReference>
<dbReference type="EMBL" id="AP018113">
    <property type="protein sequence ID" value="BAX63717.1"/>
    <property type="molecule type" value="Genomic_DNA"/>
</dbReference>
<evidence type="ECO:0000256" key="2">
    <source>
        <dbReference type="ARBA" id="ARBA00023002"/>
    </source>
</evidence>
<dbReference type="Proteomes" id="UP000218432">
    <property type="component" value="Chromosome 3"/>
</dbReference>
<protein>
    <submittedName>
        <fullName evidence="4">NADH oxidase</fullName>
    </submittedName>
</protein>
<evidence type="ECO:0000313" key="5">
    <source>
        <dbReference type="Proteomes" id="UP000218432"/>
    </source>
</evidence>
<dbReference type="GO" id="GO:0016491">
    <property type="term" value="F:oxidoreductase activity"/>
    <property type="evidence" value="ECO:0007669"/>
    <property type="project" value="UniProtKB-KW"/>
</dbReference>
<evidence type="ECO:0000256" key="1">
    <source>
        <dbReference type="ARBA" id="ARBA00022630"/>
    </source>
</evidence>
<feature type="domain" description="NADH:flavin oxidoreductase/NADH oxidase N-terminal" evidence="3">
    <location>
        <begin position="143"/>
        <end position="480"/>
    </location>
</feature>
<dbReference type="GO" id="GO:0010181">
    <property type="term" value="F:FMN binding"/>
    <property type="evidence" value="ECO:0007669"/>
    <property type="project" value="InterPro"/>
</dbReference>
<gene>
    <name evidence="4" type="ORF">BSFP_065900</name>
</gene>
<dbReference type="InterPro" id="IPR013785">
    <property type="entry name" value="Aldolase_TIM"/>
</dbReference>
<keyword evidence="1" id="KW-0285">Flavoprotein</keyword>
<accession>A0A1Y1C117</accession>
<keyword evidence="2" id="KW-0560">Oxidoreductase</keyword>
<reference evidence="4 5" key="1">
    <citation type="journal article" date="2017" name="Genome Announc.">
        <title>Complete Genome Sequence of Burkholderia stabilis FERMP-21014.</title>
        <authorList>
            <person name="Konishi K."/>
            <person name="Kumagai T."/>
            <person name="Sakasegawa S."/>
            <person name="Tamura T."/>
        </authorList>
    </citation>
    <scope>NUCLEOTIDE SEQUENCE [LARGE SCALE GENOMIC DNA]</scope>
    <source>
        <strain evidence="4 5">FERMP-21014</strain>
    </source>
</reference>
<dbReference type="Gene3D" id="3.20.20.70">
    <property type="entry name" value="Aldolase class I"/>
    <property type="match status" value="1"/>
</dbReference>
<evidence type="ECO:0000313" key="4">
    <source>
        <dbReference type="EMBL" id="BAX63717.1"/>
    </source>
</evidence>
<dbReference type="PANTHER" id="PTHR43656">
    <property type="entry name" value="BINDING OXIDOREDUCTASE, PUTATIVE (AFU_ORTHOLOGUE AFUA_2G08260)-RELATED"/>
    <property type="match status" value="1"/>
</dbReference>
<dbReference type="Pfam" id="PF00724">
    <property type="entry name" value="Oxidored_FMN"/>
    <property type="match status" value="1"/>
</dbReference>
<name>A0A1Y1C117_9BURK</name>
<proteinExistence type="predicted"/>